<feature type="domain" description="Response regulatory" evidence="7">
    <location>
        <begin position="3"/>
        <end position="120"/>
    </location>
</feature>
<dbReference type="PANTHER" id="PTHR43280:SF2">
    <property type="entry name" value="HTH-TYPE TRANSCRIPTIONAL REGULATOR EXSA"/>
    <property type="match status" value="1"/>
</dbReference>
<dbReference type="Pfam" id="PF12833">
    <property type="entry name" value="HTH_18"/>
    <property type="match status" value="1"/>
</dbReference>
<dbReference type="InterPro" id="IPR009057">
    <property type="entry name" value="Homeodomain-like_sf"/>
</dbReference>
<dbReference type="PROSITE" id="PS01124">
    <property type="entry name" value="HTH_ARAC_FAMILY_2"/>
    <property type="match status" value="1"/>
</dbReference>
<organism evidence="9">
    <name type="scientific">uncultured Sporomusa sp</name>
    <dbReference type="NCBI Taxonomy" id="307249"/>
    <lineage>
        <taxon>Bacteria</taxon>
        <taxon>Bacillati</taxon>
        <taxon>Bacillota</taxon>
        <taxon>Negativicutes</taxon>
        <taxon>Selenomonadales</taxon>
        <taxon>Sporomusaceae</taxon>
        <taxon>Sporomusa</taxon>
        <taxon>environmental samples</taxon>
    </lineage>
</organism>
<dbReference type="GO" id="GO:0003700">
    <property type="term" value="F:DNA-binding transcription factor activity"/>
    <property type="evidence" value="ECO:0007669"/>
    <property type="project" value="InterPro"/>
</dbReference>
<evidence type="ECO:0000256" key="3">
    <source>
        <dbReference type="ARBA" id="ARBA00023163"/>
    </source>
</evidence>
<gene>
    <name evidence="9" type="ORF">KL86SPO_31314</name>
</gene>
<dbReference type="Pfam" id="PF00072">
    <property type="entry name" value="Response_reg"/>
    <property type="match status" value="1"/>
</dbReference>
<dbReference type="GO" id="GO:0043565">
    <property type="term" value="F:sequence-specific DNA binding"/>
    <property type="evidence" value="ECO:0007669"/>
    <property type="project" value="InterPro"/>
</dbReference>
<dbReference type="InterPro" id="IPR011006">
    <property type="entry name" value="CheY-like_superfamily"/>
</dbReference>
<keyword evidence="2" id="KW-0238">DNA-binding</keyword>
<dbReference type="InterPro" id="IPR043128">
    <property type="entry name" value="Rev_trsase/Diguanyl_cyclase"/>
</dbReference>
<dbReference type="InterPro" id="IPR041522">
    <property type="entry name" value="CdaR_GGDEF"/>
</dbReference>
<dbReference type="CDD" id="cd17536">
    <property type="entry name" value="REC_YesN-like"/>
    <property type="match status" value="1"/>
</dbReference>
<dbReference type="PROSITE" id="PS50887">
    <property type="entry name" value="GGDEF"/>
    <property type="match status" value="1"/>
</dbReference>
<dbReference type="Pfam" id="PF17853">
    <property type="entry name" value="GGDEF_2"/>
    <property type="match status" value="1"/>
</dbReference>
<sequence length="552" mass="62685">MYTLLIADDEQLERQALRFIIEKRCPDVRIIGEAGDGNSAVSIAAREKPDIVLMDIRMPELSGLEAARAIRTMLPHAAIVILTAFDEFSYAKEALSSGAVEYLLKPLHPNDLLQTLAAVTAKVGERKRREQEEAELRKNVEQAMPFIRHSFIQDLLSGKISELSNFRDRAGFLGIKAESGVILVANIDNFKQITRSASELERQIVKQRVYQHICEFVGKEMLVVPFGGDEIVILIGYEAAREEAQVETHVRAIARKIRDGITQLGISLTIGIGRYYDDPLQIHKSYLEASSAQQQKNYIGDNQIIHIDDLPHLSEVAFRYPFHYERNLLDKVRCGERQQAKEILRQLLHEIFTAKASIEMVKACVLELLIVLSRAAVEGGASLEKLTLLNFNCINQLTGCADREEVRRWILDALDQFMDNMLENRTSMNVRLINKACVYITENFHKSISLEEVAQTVHLSPYYFSRIFKAEQGCNFVDFLTKVRIDKAKQLLQNPEQTVVRVASEAGYQDASYFCRVFRQEVGVTPNQYRTQFKQPKTSRGTSGKQQQVSKT</sequence>
<dbReference type="InterPro" id="IPR018060">
    <property type="entry name" value="HTH_AraC"/>
</dbReference>
<dbReference type="SUPFAM" id="SSF52172">
    <property type="entry name" value="CheY-like"/>
    <property type="match status" value="1"/>
</dbReference>
<dbReference type="SMART" id="SM00448">
    <property type="entry name" value="REC"/>
    <property type="match status" value="1"/>
</dbReference>
<dbReference type="SUPFAM" id="SSF55073">
    <property type="entry name" value="Nucleotide cyclase"/>
    <property type="match status" value="1"/>
</dbReference>
<dbReference type="PANTHER" id="PTHR43280">
    <property type="entry name" value="ARAC-FAMILY TRANSCRIPTIONAL REGULATOR"/>
    <property type="match status" value="1"/>
</dbReference>
<dbReference type="InterPro" id="IPR001789">
    <property type="entry name" value="Sig_transdc_resp-reg_receiver"/>
</dbReference>
<evidence type="ECO:0000256" key="5">
    <source>
        <dbReference type="SAM" id="MobiDB-lite"/>
    </source>
</evidence>
<protein>
    <submittedName>
        <fullName evidence="9">Response regulator receiver</fullName>
    </submittedName>
</protein>
<evidence type="ECO:0000256" key="4">
    <source>
        <dbReference type="PROSITE-ProRule" id="PRU00169"/>
    </source>
</evidence>
<feature type="domain" description="HTH araC/xylS-type" evidence="6">
    <location>
        <begin position="434"/>
        <end position="532"/>
    </location>
</feature>
<proteinExistence type="predicted"/>
<evidence type="ECO:0000256" key="2">
    <source>
        <dbReference type="ARBA" id="ARBA00023125"/>
    </source>
</evidence>
<dbReference type="SMART" id="SM00342">
    <property type="entry name" value="HTH_ARAC"/>
    <property type="match status" value="1"/>
</dbReference>
<dbReference type="Gene3D" id="3.40.50.2300">
    <property type="match status" value="1"/>
</dbReference>
<dbReference type="InterPro" id="IPR000160">
    <property type="entry name" value="GGDEF_dom"/>
</dbReference>
<dbReference type="RefSeq" id="WP_288184240.1">
    <property type="nucleotide sequence ID" value="NZ_LT608335.1"/>
</dbReference>
<dbReference type="AlphaFoldDB" id="A0A212LU60"/>
<feature type="domain" description="GGDEF" evidence="8">
    <location>
        <begin position="178"/>
        <end position="309"/>
    </location>
</feature>
<evidence type="ECO:0000259" key="6">
    <source>
        <dbReference type="PROSITE" id="PS01124"/>
    </source>
</evidence>
<keyword evidence="1" id="KW-0805">Transcription regulation</keyword>
<keyword evidence="3" id="KW-0804">Transcription</keyword>
<dbReference type="Gene3D" id="3.30.70.270">
    <property type="match status" value="1"/>
</dbReference>
<dbReference type="PROSITE" id="PS00041">
    <property type="entry name" value="HTH_ARAC_FAMILY_1"/>
    <property type="match status" value="1"/>
</dbReference>
<dbReference type="EMBL" id="FMJE01000003">
    <property type="protein sequence ID" value="SCM81135.1"/>
    <property type="molecule type" value="Genomic_DNA"/>
</dbReference>
<evidence type="ECO:0000256" key="1">
    <source>
        <dbReference type="ARBA" id="ARBA00023015"/>
    </source>
</evidence>
<evidence type="ECO:0000259" key="7">
    <source>
        <dbReference type="PROSITE" id="PS50110"/>
    </source>
</evidence>
<dbReference type="GO" id="GO:0000160">
    <property type="term" value="P:phosphorelay signal transduction system"/>
    <property type="evidence" value="ECO:0007669"/>
    <property type="project" value="InterPro"/>
</dbReference>
<accession>A0A212LU60</accession>
<feature type="region of interest" description="Disordered" evidence="5">
    <location>
        <begin position="532"/>
        <end position="552"/>
    </location>
</feature>
<dbReference type="PROSITE" id="PS50110">
    <property type="entry name" value="RESPONSE_REGULATORY"/>
    <property type="match status" value="1"/>
</dbReference>
<dbReference type="SUPFAM" id="SSF46689">
    <property type="entry name" value="Homeodomain-like"/>
    <property type="match status" value="2"/>
</dbReference>
<feature type="modified residue" description="4-aspartylphosphate" evidence="4">
    <location>
        <position position="55"/>
    </location>
</feature>
<evidence type="ECO:0000313" key="9">
    <source>
        <dbReference type="EMBL" id="SCM81135.1"/>
    </source>
</evidence>
<dbReference type="Gene3D" id="1.10.10.60">
    <property type="entry name" value="Homeodomain-like"/>
    <property type="match status" value="2"/>
</dbReference>
<dbReference type="PRINTS" id="PR00032">
    <property type="entry name" value="HTHARAC"/>
</dbReference>
<dbReference type="InterPro" id="IPR020449">
    <property type="entry name" value="Tscrpt_reg_AraC-type_HTH"/>
</dbReference>
<dbReference type="InterPro" id="IPR029787">
    <property type="entry name" value="Nucleotide_cyclase"/>
</dbReference>
<keyword evidence="4" id="KW-0597">Phosphoprotein</keyword>
<reference evidence="9" key="1">
    <citation type="submission" date="2016-08" db="EMBL/GenBank/DDBJ databases">
        <authorList>
            <person name="Seilhamer J.J."/>
        </authorList>
    </citation>
    <scope>NUCLEOTIDE SEQUENCE</scope>
    <source>
        <strain evidence="9">86</strain>
    </source>
</reference>
<dbReference type="InterPro" id="IPR018062">
    <property type="entry name" value="HTH_AraC-typ_CS"/>
</dbReference>
<name>A0A212LU60_9FIRM</name>
<evidence type="ECO:0000259" key="8">
    <source>
        <dbReference type="PROSITE" id="PS50887"/>
    </source>
</evidence>